<gene>
    <name evidence="1" type="ORF">AZOBR_70211</name>
</gene>
<reference evidence="1 2" key="1">
    <citation type="journal article" date="2011" name="PLoS Genet.">
        <title>Azospirillum genomes reveal transition of bacteria from aquatic to terrestrial environments.</title>
        <authorList>
            <person name="Wisniewski-Dye F."/>
            <person name="Borziak K."/>
            <person name="Khalsa-Moyers G."/>
            <person name="Alexandre G."/>
            <person name="Sukharnikov L.O."/>
            <person name="Wuichet K."/>
            <person name="Hurst G.B."/>
            <person name="McDonald W.H."/>
            <person name="Robertson J.S."/>
            <person name="Barbe V."/>
            <person name="Calteau A."/>
            <person name="Rouy Z."/>
            <person name="Mangenot S."/>
            <person name="Prigent-Combaret C."/>
            <person name="Normand P."/>
            <person name="Boyer M."/>
            <person name="Siguier P."/>
            <person name="Dessaux Y."/>
            <person name="Elmerich C."/>
            <person name="Condemine G."/>
            <person name="Krishnen G."/>
            <person name="Kennedy I."/>
            <person name="Paterson A.H."/>
            <person name="Gonzalez V."/>
            <person name="Mavingui P."/>
            <person name="Zhulin I.B."/>
        </authorList>
    </citation>
    <scope>NUCLEOTIDE SEQUENCE [LARGE SCALE GENOMIC DNA]</scope>
    <source>
        <strain evidence="1 2">Sp245</strain>
    </source>
</reference>
<keyword evidence="2" id="KW-1185">Reference proteome</keyword>
<name>A0A9P1JQ07_9PROT</name>
<protein>
    <submittedName>
        <fullName evidence="1">Uncharacterized protein</fullName>
    </submittedName>
</protein>
<dbReference type="KEGG" id="abs:AZOBR_70211"/>
<sequence>MPRLIQSTGSLPSQQAKNECFCGVSGHGLHRLLQTVALSSRSRAFSAHETKVSHVEATGS</sequence>
<evidence type="ECO:0000313" key="2">
    <source>
        <dbReference type="Proteomes" id="UP000007319"/>
    </source>
</evidence>
<proteinExistence type="predicted"/>
<accession>A0A9P1JQ07</accession>
<evidence type="ECO:0000313" key="1">
    <source>
        <dbReference type="EMBL" id="CCC97575.1"/>
    </source>
</evidence>
<organism evidence="1 2">
    <name type="scientific">Azospirillum baldaniorum</name>
    <dbReference type="NCBI Taxonomy" id="1064539"/>
    <lineage>
        <taxon>Bacteria</taxon>
        <taxon>Pseudomonadati</taxon>
        <taxon>Pseudomonadota</taxon>
        <taxon>Alphaproteobacteria</taxon>
        <taxon>Rhodospirillales</taxon>
        <taxon>Azospirillaceae</taxon>
        <taxon>Azospirillum</taxon>
    </lineage>
</organism>
<dbReference type="AlphaFoldDB" id="A0A9P1JQ07"/>
<dbReference type="EMBL" id="HE577327">
    <property type="protein sequence ID" value="CCC97575.1"/>
    <property type="molecule type" value="Genomic_DNA"/>
</dbReference>
<dbReference type="Proteomes" id="UP000007319">
    <property type="component" value="Chromosome"/>
</dbReference>